<evidence type="ECO:0000313" key="3">
    <source>
        <dbReference type="EMBL" id="SHK07520.1"/>
    </source>
</evidence>
<dbReference type="PANTHER" id="PTHR23028:SF53">
    <property type="entry name" value="ACYL_TRANSF_3 DOMAIN-CONTAINING PROTEIN"/>
    <property type="match status" value="1"/>
</dbReference>
<dbReference type="PANTHER" id="PTHR23028">
    <property type="entry name" value="ACETYLTRANSFERASE"/>
    <property type="match status" value="1"/>
</dbReference>
<keyword evidence="1" id="KW-1133">Transmembrane helix</keyword>
<dbReference type="EMBL" id="FRAM01000001">
    <property type="protein sequence ID" value="SHK07520.1"/>
    <property type="molecule type" value="Genomic_DNA"/>
</dbReference>
<dbReference type="Proteomes" id="UP000184498">
    <property type="component" value="Unassembled WGS sequence"/>
</dbReference>
<dbReference type="GO" id="GO:0009103">
    <property type="term" value="P:lipopolysaccharide biosynthetic process"/>
    <property type="evidence" value="ECO:0007669"/>
    <property type="project" value="TreeGrafter"/>
</dbReference>
<keyword evidence="3" id="KW-0378">Hydrolase</keyword>
<protein>
    <submittedName>
        <fullName evidence="3">Peptidoglycan/LPS O-acetylase OafA/YrhL, contains acyltransferase and SGNH-hydrolase domains</fullName>
    </submittedName>
</protein>
<accession>A0A1M6PHY0</accession>
<reference evidence="4" key="1">
    <citation type="submission" date="2016-11" db="EMBL/GenBank/DDBJ databases">
        <authorList>
            <person name="Varghese N."/>
            <person name="Submissions S."/>
        </authorList>
    </citation>
    <scope>NUCLEOTIDE SEQUENCE [LARGE SCALE GENOMIC DNA]</scope>
    <source>
        <strain evidence="4">DSM 18016</strain>
    </source>
</reference>
<keyword evidence="3" id="KW-0012">Acyltransferase</keyword>
<dbReference type="InterPro" id="IPR002656">
    <property type="entry name" value="Acyl_transf_3_dom"/>
</dbReference>
<dbReference type="STRING" id="216903.SAMN05444371_1104"/>
<proteinExistence type="predicted"/>
<feature type="transmembrane region" description="Helical" evidence="1">
    <location>
        <begin position="142"/>
        <end position="162"/>
    </location>
</feature>
<dbReference type="GO" id="GO:0016020">
    <property type="term" value="C:membrane"/>
    <property type="evidence" value="ECO:0007669"/>
    <property type="project" value="TreeGrafter"/>
</dbReference>
<feature type="domain" description="Acyltransferase 3" evidence="2">
    <location>
        <begin position="5"/>
        <end position="320"/>
    </location>
</feature>
<feature type="transmembrane region" description="Helical" evidence="1">
    <location>
        <begin position="223"/>
        <end position="241"/>
    </location>
</feature>
<dbReference type="OrthoDB" id="9796461at2"/>
<organism evidence="3 4">
    <name type="scientific">Epilithonimonas mollis</name>
    <dbReference type="NCBI Taxonomy" id="216903"/>
    <lineage>
        <taxon>Bacteria</taxon>
        <taxon>Pseudomonadati</taxon>
        <taxon>Bacteroidota</taxon>
        <taxon>Flavobacteriia</taxon>
        <taxon>Flavobacteriales</taxon>
        <taxon>Weeksellaceae</taxon>
        <taxon>Chryseobacterium group</taxon>
        <taxon>Epilithonimonas</taxon>
    </lineage>
</organism>
<feature type="transmembrane region" description="Helical" evidence="1">
    <location>
        <begin position="248"/>
        <end position="265"/>
    </location>
</feature>
<keyword evidence="3" id="KW-0808">Transferase</keyword>
<feature type="transmembrane region" description="Helical" evidence="1">
    <location>
        <begin position="40"/>
        <end position="57"/>
    </location>
</feature>
<sequence length="332" mass="39318">MKHNNNFDFLRFLFSFLVVVGHSIILSGKPEFWNGFFASMPNYSVYSFFVISGFLVYSSFDRLKKIKIYTKNRIKRILPAYLFVVVFFAVFLFFFSSADAGHYFSGDWFNYLFLNLIFANFLKPCIQFLFENNPGCAVNGSLWTIKVEIMFYMFVPVLYYLLNKKTLRAKNLILLGLYIGSLVYGHYVEKYYNYEMAKQLPGSLKYFVSGIFLYLNFDFFKKYQNIILLFAILLGFLEFWFTPVPVRVVFPFALGILIIWFAYSRIPLHNFGKYGDFSYGMYLVHFPIIQIFVQEKIYDNYMYTGLVASYIVVFLFSVLIWKFIESPFLRKS</sequence>
<dbReference type="AlphaFoldDB" id="A0A1M6PHY0"/>
<dbReference type="RefSeq" id="WP_072996780.1">
    <property type="nucleotide sequence ID" value="NZ_FRAM01000001.1"/>
</dbReference>
<feature type="transmembrane region" description="Helical" evidence="1">
    <location>
        <begin position="277"/>
        <end position="293"/>
    </location>
</feature>
<keyword evidence="4" id="KW-1185">Reference proteome</keyword>
<dbReference type="GO" id="GO:0016747">
    <property type="term" value="F:acyltransferase activity, transferring groups other than amino-acyl groups"/>
    <property type="evidence" value="ECO:0007669"/>
    <property type="project" value="InterPro"/>
</dbReference>
<evidence type="ECO:0000313" key="4">
    <source>
        <dbReference type="Proteomes" id="UP000184498"/>
    </source>
</evidence>
<dbReference type="GO" id="GO:0016787">
    <property type="term" value="F:hydrolase activity"/>
    <property type="evidence" value="ECO:0007669"/>
    <property type="project" value="UniProtKB-KW"/>
</dbReference>
<keyword evidence="1" id="KW-0812">Transmembrane</keyword>
<feature type="transmembrane region" description="Helical" evidence="1">
    <location>
        <begin position="305"/>
        <end position="324"/>
    </location>
</feature>
<name>A0A1M6PHY0_9FLAO</name>
<dbReference type="Pfam" id="PF01757">
    <property type="entry name" value="Acyl_transf_3"/>
    <property type="match status" value="1"/>
</dbReference>
<gene>
    <name evidence="3" type="ORF">SAMN05444371_1104</name>
</gene>
<feature type="transmembrane region" description="Helical" evidence="1">
    <location>
        <begin position="168"/>
        <end position="188"/>
    </location>
</feature>
<evidence type="ECO:0000259" key="2">
    <source>
        <dbReference type="Pfam" id="PF01757"/>
    </source>
</evidence>
<keyword evidence="1" id="KW-0472">Membrane</keyword>
<evidence type="ECO:0000256" key="1">
    <source>
        <dbReference type="SAM" id="Phobius"/>
    </source>
</evidence>
<feature type="transmembrane region" description="Helical" evidence="1">
    <location>
        <begin position="78"/>
        <end position="96"/>
    </location>
</feature>
<feature type="transmembrane region" description="Helical" evidence="1">
    <location>
        <begin position="200"/>
        <end position="217"/>
    </location>
</feature>
<dbReference type="InterPro" id="IPR050879">
    <property type="entry name" value="Acyltransferase_3"/>
</dbReference>
<feature type="transmembrane region" description="Helical" evidence="1">
    <location>
        <begin position="9"/>
        <end position="28"/>
    </location>
</feature>